<dbReference type="Pfam" id="PF00528">
    <property type="entry name" value="BPD_transp_1"/>
    <property type="match status" value="1"/>
</dbReference>
<dbReference type="EMBL" id="VSSQ01093544">
    <property type="protein sequence ID" value="MPN38363.1"/>
    <property type="molecule type" value="Genomic_DNA"/>
</dbReference>
<keyword evidence="2" id="KW-0813">Transport</keyword>
<dbReference type="PANTHER" id="PTHR43357:SF4">
    <property type="entry name" value="INNER MEMBRANE ABC TRANSPORTER PERMEASE PROTEIN YDCV"/>
    <property type="match status" value="1"/>
</dbReference>
<dbReference type="InterPro" id="IPR000515">
    <property type="entry name" value="MetI-like"/>
</dbReference>
<evidence type="ECO:0000256" key="8">
    <source>
        <dbReference type="SAM" id="Phobius"/>
    </source>
</evidence>
<organism evidence="10">
    <name type="scientific">bioreactor metagenome</name>
    <dbReference type="NCBI Taxonomy" id="1076179"/>
    <lineage>
        <taxon>unclassified sequences</taxon>
        <taxon>metagenomes</taxon>
        <taxon>ecological metagenomes</taxon>
    </lineage>
</organism>
<feature type="transmembrane region" description="Helical" evidence="8">
    <location>
        <begin position="73"/>
        <end position="93"/>
    </location>
</feature>
<evidence type="ECO:0000256" key="2">
    <source>
        <dbReference type="ARBA" id="ARBA00022448"/>
    </source>
</evidence>
<accession>A0A645HSK0</accession>
<dbReference type="Gene3D" id="1.10.3720.10">
    <property type="entry name" value="MetI-like"/>
    <property type="match status" value="1"/>
</dbReference>
<evidence type="ECO:0000256" key="7">
    <source>
        <dbReference type="ARBA" id="ARBA00023136"/>
    </source>
</evidence>
<feature type="domain" description="ABC transmembrane type-1" evidence="9">
    <location>
        <begin position="1"/>
        <end position="93"/>
    </location>
</feature>
<evidence type="ECO:0000259" key="9">
    <source>
        <dbReference type="PROSITE" id="PS50928"/>
    </source>
</evidence>
<comment type="caution">
    <text evidence="10">The sequence shown here is derived from an EMBL/GenBank/DDBJ whole genome shotgun (WGS) entry which is preliminary data.</text>
</comment>
<comment type="subcellular location">
    <subcellularLocation>
        <location evidence="1">Cell inner membrane</location>
        <topology evidence="1">Multi-pass membrane protein</topology>
    </subcellularLocation>
</comment>
<dbReference type="AlphaFoldDB" id="A0A645HSK0"/>
<keyword evidence="3" id="KW-1003">Cell membrane</keyword>
<keyword evidence="4" id="KW-0997">Cell inner membrane</keyword>
<name>A0A645HSK0_9ZZZZ</name>
<proteinExistence type="predicted"/>
<dbReference type="SUPFAM" id="SSF161098">
    <property type="entry name" value="MetI-like"/>
    <property type="match status" value="1"/>
</dbReference>
<dbReference type="CDD" id="cd06261">
    <property type="entry name" value="TM_PBP2"/>
    <property type="match status" value="1"/>
</dbReference>
<keyword evidence="7 8" id="KW-0472">Membrane</keyword>
<dbReference type="GO" id="GO:0055085">
    <property type="term" value="P:transmembrane transport"/>
    <property type="evidence" value="ECO:0007669"/>
    <property type="project" value="InterPro"/>
</dbReference>
<dbReference type="PROSITE" id="PS50928">
    <property type="entry name" value="ABC_TM1"/>
    <property type="match status" value="1"/>
</dbReference>
<gene>
    <name evidence="10" type="primary">ydcV_21</name>
    <name evidence="10" type="ORF">SDC9_185887</name>
</gene>
<evidence type="ECO:0000256" key="4">
    <source>
        <dbReference type="ARBA" id="ARBA00022519"/>
    </source>
</evidence>
<keyword evidence="5 8" id="KW-0812">Transmembrane</keyword>
<keyword evidence="6 8" id="KW-1133">Transmembrane helix</keyword>
<evidence type="ECO:0000256" key="6">
    <source>
        <dbReference type="ARBA" id="ARBA00022989"/>
    </source>
</evidence>
<evidence type="ECO:0000313" key="10">
    <source>
        <dbReference type="EMBL" id="MPN38363.1"/>
    </source>
</evidence>
<dbReference type="PANTHER" id="PTHR43357">
    <property type="entry name" value="INNER MEMBRANE ABC TRANSPORTER PERMEASE PROTEIN YDCV"/>
    <property type="match status" value="1"/>
</dbReference>
<dbReference type="GO" id="GO:0005886">
    <property type="term" value="C:plasma membrane"/>
    <property type="evidence" value="ECO:0007669"/>
    <property type="project" value="UniProtKB-SubCell"/>
</dbReference>
<evidence type="ECO:0000256" key="3">
    <source>
        <dbReference type="ARBA" id="ARBA00022475"/>
    </source>
</evidence>
<protein>
    <submittedName>
        <fullName evidence="10">Inner membrane ABC transporter permease protein YdcV</fullName>
    </submittedName>
</protein>
<evidence type="ECO:0000256" key="5">
    <source>
        <dbReference type="ARBA" id="ARBA00022692"/>
    </source>
</evidence>
<dbReference type="InterPro" id="IPR035906">
    <property type="entry name" value="MetI-like_sf"/>
</dbReference>
<evidence type="ECO:0000256" key="1">
    <source>
        <dbReference type="ARBA" id="ARBA00004429"/>
    </source>
</evidence>
<sequence>MCLEEAARDLGAGPWYTFRKVTFPIIKPGIIVSGLFSFIVSMDETTITRFIARARNMTLPVRIFAQLEYGLDLTITAISALLIVFALLILFLIDKTIGLNKFKM</sequence>
<reference evidence="10" key="1">
    <citation type="submission" date="2019-08" db="EMBL/GenBank/DDBJ databases">
        <authorList>
            <person name="Kucharzyk K."/>
            <person name="Murdoch R.W."/>
            <person name="Higgins S."/>
            <person name="Loffler F."/>
        </authorList>
    </citation>
    <scope>NUCLEOTIDE SEQUENCE</scope>
</reference>
<feature type="transmembrane region" description="Helical" evidence="8">
    <location>
        <begin position="21"/>
        <end position="40"/>
    </location>
</feature>